<feature type="transmembrane region" description="Helical" evidence="1">
    <location>
        <begin position="40"/>
        <end position="69"/>
    </location>
</feature>
<dbReference type="InterPro" id="IPR000620">
    <property type="entry name" value="EamA_dom"/>
</dbReference>
<evidence type="ECO:0000259" key="2">
    <source>
        <dbReference type="Pfam" id="PF00892"/>
    </source>
</evidence>
<accession>A0A9X1T2H6</accession>
<gene>
    <name evidence="3" type="ORF">LRX75_21245</name>
</gene>
<reference evidence="3" key="1">
    <citation type="submission" date="2021-12" db="EMBL/GenBank/DDBJ databases">
        <authorList>
            <person name="Li Y."/>
        </authorList>
    </citation>
    <scope>NUCLEOTIDE SEQUENCE</scope>
    <source>
        <strain evidence="3">DKSPLA3</strain>
    </source>
</reference>
<evidence type="ECO:0000313" key="4">
    <source>
        <dbReference type="Proteomes" id="UP001139089"/>
    </source>
</evidence>
<dbReference type="SUPFAM" id="SSF103481">
    <property type="entry name" value="Multidrug resistance efflux transporter EmrE"/>
    <property type="match status" value="1"/>
</dbReference>
<dbReference type="RefSeq" id="WP_231816642.1">
    <property type="nucleotide sequence ID" value="NZ_JAJOZR010000017.1"/>
</dbReference>
<dbReference type="GO" id="GO:0016020">
    <property type="term" value="C:membrane"/>
    <property type="evidence" value="ECO:0007669"/>
    <property type="project" value="InterPro"/>
</dbReference>
<feature type="transmembrane region" description="Helical" evidence="1">
    <location>
        <begin position="6"/>
        <end position="28"/>
    </location>
</feature>
<dbReference type="Gene3D" id="1.10.3730.20">
    <property type="match status" value="1"/>
</dbReference>
<feature type="transmembrane region" description="Helical" evidence="1">
    <location>
        <begin position="101"/>
        <end position="119"/>
    </location>
</feature>
<dbReference type="AlphaFoldDB" id="A0A9X1T2H6"/>
<feature type="transmembrane region" description="Helical" evidence="1">
    <location>
        <begin position="75"/>
        <end position="94"/>
    </location>
</feature>
<keyword evidence="1" id="KW-0812">Transmembrane</keyword>
<name>A0A9X1T2H6_9HYPH</name>
<organism evidence="3 4">
    <name type="scientific">Rhizobium quercicola</name>
    <dbReference type="NCBI Taxonomy" id="2901226"/>
    <lineage>
        <taxon>Bacteria</taxon>
        <taxon>Pseudomonadati</taxon>
        <taxon>Pseudomonadota</taxon>
        <taxon>Alphaproteobacteria</taxon>
        <taxon>Hyphomicrobiales</taxon>
        <taxon>Rhizobiaceae</taxon>
        <taxon>Rhizobium/Agrobacterium group</taxon>
        <taxon>Rhizobium</taxon>
    </lineage>
</organism>
<dbReference type="Proteomes" id="UP001139089">
    <property type="component" value="Unassembled WGS sequence"/>
</dbReference>
<protein>
    <submittedName>
        <fullName evidence="3">Transporter</fullName>
    </submittedName>
</protein>
<comment type="caution">
    <text evidence="3">The sequence shown here is derived from an EMBL/GenBank/DDBJ whole genome shotgun (WGS) entry which is preliminary data.</text>
</comment>
<dbReference type="InterPro" id="IPR037185">
    <property type="entry name" value="EmrE-like"/>
</dbReference>
<proteinExistence type="predicted"/>
<evidence type="ECO:0000256" key="1">
    <source>
        <dbReference type="SAM" id="Phobius"/>
    </source>
</evidence>
<keyword evidence="1" id="KW-0472">Membrane</keyword>
<sequence length="121" mass="12670">MMGGNYSPALWLGLTGTPLMIAMGQVLFKLSSRTTGEFGLGGIVALLLNPLMIAALAVYGIGTLVWIFVLKSVPLTIAYSFMALTFCFVPLLASVFLGETLTLRTAIGAALLIGGMIVINS</sequence>
<keyword evidence="1" id="KW-1133">Transmembrane helix</keyword>
<feature type="domain" description="EamA" evidence="2">
    <location>
        <begin position="14"/>
        <end position="120"/>
    </location>
</feature>
<dbReference type="Pfam" id="PF00892">
    <property type="entry name" value="EamA"/>
    <property type="match status" value="1"/>
</dbReference>
<dbReference type="EMBL" id="JAJOZR010000017">
    <property type="protein sequence ID" value="MCD7111567.1"/>
    <property type="molecule type" value="Genomic_DNA"/>
</dbReference>
<evidence type="ECO:0000313" key="3">
    <source>
        <dbReference type="EMBL" id="MCD7111567.1"/>
    </source>
</evidence>
<keyword evidence="4" id="KW-1185">Reference proteome</keyword>